<keyword evidence="4 9" id="KW-1133">Transmembrane helix</keyword>
<dbReference type="InterPro" id="IPR005821">
    <property type="entry name" value="Ion_trans_dom"/>
</dbReference>
<dbReference type="Proteomes" id="UP000322000">
    <property type="component" value="Chromosome 2"/>
</dbReference>
<evidence type="ECO:0000259" key="11">
    <source>
        <dbReference type="Pfam" id="PF16519"/>
    </source>
</evidence>
<keyword evidence="5" id="KW-0406">Ion transport</keyword>
<dbReference type="InterPro" id="IPR050927">
    <property type="entry name" value="TRPM"/>
</dbReference>
<comment type="subcellular location">
    <subcellularLocation>
        <location evidence="1">Membrane</location>
        <topology evidence="1">Multi-pass membrane protein</topology>
    </subcellularLocation>
</comment>
<feature type="region of interest" description="Disordered" evidence="8">
    <location>
        <begin position="1631"/>
        <end position="1650"/>
    </location>
</feature>
<reference evidence="15" key="1">
    <citation type="submission" date="2025-08" db="UniProtKB">
        <authorList>
            <consortium name="RefSeq"/>
        </authorList>
    </citation>
    <scope>IDENTIFICATION</scope>
</reference>
<protein>
    <submittedName>
        <fullName evidence="15">Transient receptor potential cation channel trpm isoform X3</fullName>
    </submittedName>
</protein>
<dbReference type="InterPro" id="IPR032415">
    <property type="entry name" value="TRPM_tetra"/>
</dbReference>
<feature type="region of interest" description="Disordered" evidence="8">
    <location>
        <begin position="1303"/>
        <end position="1474"/>
    </location>
</feature>
<feature type="compositionally biased region" description="Low complexity" evidence="8">
    <location>
        <begin position="1548"/>
        <end position="1560"/>
    </location>
</feature>
<organism evidence="14 15">
    <name type="scientific">Trichoplusia ni</name>
    <name type="common">Cabbage looper</name>
    <dbReference type="NCBI Taxonomy" id="7111"/>
    <lineage>
        <taxon>Eukaryota</taxon>
        <taxon>Metazoa</taxon>
        <taxon>Ecdysozoa</taxon>
        <taxon>Arthropoda</taxon>
        <taxon>Hexapoda</taxon>
        <taxon>Insecta</taxon>
        <taxon>Pterygota</taxon>
        <taxon>Neoptera</taxon>
        <taxon>Endopterygota</taxon>
        <taxon>Lepidoptera</taxon>
        <taxon>Glossata</taxon>
        <taxon>Ditrysia</taxon>
        <taxon>Noctuoidea</taxon>
        <taxon>Noctuidae</taxon>
        <taxon>Plusiinae</taxon>
        <taxon>Trichoplusia</taxon>
    </lineage>
</organism>
<dbReference type="InterPro" id="IPR057366">
    <property type="entry name" value="TRPM-like"/>
</dbReference>
<feature type="domain" description="TRPM SLOG" evidence="12">
    <location>
        <begin position="109"/>
        <end position="376"/>
    </location>
</feature>
<feature type="transmembrane region" description="Helical" evidence="9">
    <location>
        <begin position="908"/>
        <end position="926"/>
    </location>
</feature>
<evidence type="ECO:0000256" key="9">
    <source>
        <dbReference type="SAM" id="Phobius"/>
    </source>
</evidence>
<accession>A0A7E5WI37</accession>
<evidence type="ECO:0000313" key="15">
    <source>
        <dbReference type="RefSeq" id="XP_026740425.1"/>
    </source>
</evidence>
<evidence type="ECO:0000259" key="13">
    <source>
        <dbReference type="Pfam" id="PF25508"/>
    </source>
</evidence>
<feature type="region of interest" description="Disordered" evidence="8">
    <location>
        <begin position="1544"/>
        <end position="1568"/>
    </location>
</feature>
<gene>
    <name evidence="15" type="primary">LOC113502870</name>
</gene>
<feature type="domain" description="TRPM-like" evidence="13">
    <location>
        <begin position="435"/>
        <end position="703"/>
    </location>
</feature>
<name>A0A7E5WI37_TRINI</name>
<evidence type="ECO:0000256" key="3">
    <source>
        <dbReference type="ARBA" id="ARBA00022692"/>
    </source>
</evidence>
<dbReference type="CTD" id="36694"/>
<dbReference type="GO" id="GO:0005886">
    <property type="term" value="C:plasma membrane"/>
    <property type="evidence" value="ECO:0007669"/>
    <property type="project" value="TreeGrafter"/>
</dbReference>
<dbReference type="GO" id="GO:0051262">
    <property type="term" value="P:protein tetramerization"/>
    <property type="evidence" value="ECO:0007669"/>
    <property type="project" value="InterPro"/>
</dbReference>
<feature type="transmembrane region" description="Helical" evidence="9">
    <location>
        <begin position="975"/>
        <end position="992"/>
    </location>
</feature>
<dbReference type="PANTHER" id="PTHR13800:SF1">
    <property type="entry name" value="TRANSIENT RECEPTOR POTENTIAL CATION CHANNEL TRPM"/>
    <property type="match status" value="1"/>
</dbReference>
<evidence type="ECO:0000259" key="10">
    <source>
        <dbReference type="Pfam" id="PF00520"/>
    </source>
</evidence>
<evidence type="ECO:0000256" key="5">
    <source>
        <dbReference type="ARBA" id="ARBA00023065"/>
    </source>
</evidence>
<feature type="domain" description="Ion transport" evidence="10">
    <location>
        <begin position="848"/>
        <end position="1080"/>
    </location>
</feature>
<feature type="transmembrane region" description="Helical" evidence="9">
    <location>
        <begin position="1054"/>
        <end position="1075"/>
    </location>
</feature>
<evidence type="ECO:0000313" key="14">
    <source>
        <dbReference type="Proteomes" id="UP000322000"/>
    </source>
</evidence>
<feature type="domain" description="TRPM tetramerisation" evidence="11">
    <location>
        <begin position="1171"/>
        <end position="1226"/>
    </location>
</feature>
<dbReference type="GO" id="GO:0030001">
    <property type="term" value="P:metal ion transport"/>
    <property type="evidence" value="ECO:0007669"/>
    <property type="project" value="TreeGrafter"/>
</dbReference>
<feature type="compositionally biased region" description="Polar residues" evidence="8">
    <location>
        <begin position="1697"/>
        <end position="1712"/>
    </location>
</feature>
<dbReference type="Gene3D" id="1.20.5.1010">
    <property type="entry name" value="TRPM, tetramerisation domain"/>
    <property type="match status" value="1"/>
</dbReference>
<feature type="transmembrane region" description="Helical" evidence="9">
    <location>
        <begin position="830"/>
        <end position="860"/>
    </location>
</feature>
<dbReference type="Pfam" id="PF00520">
    <property type="entry name" value="Ion_trans"/>
    <property type="match status" value="1"/>
</dbReference>
<feature type="region of interest" description="Disordered" evidence="8">
    <location>
        <begin position="1486"/>
        <end position="1507"/>
    </location>
</feature>
<feature type="compositionally biased region" description="Basic and acidic residues" evidence="8">
    <location>
        <begin position="1372"/>
        <end position="1389"/>
    </location>
</feature>
<evidence type="ECO:0000256" key="2">
    <source>
        <dbReference type="ARBA" id="ARBA00022448"/>
    </source>
</evidence>
<evidence type="ECO:0000256" key="7">
    <source>
        <dbReference type="ARBA" id="ARBA00023303"/>
    </source>
</evidence>
<dbReference type="Pfam" id="PF18139">
    <property type="entry name" value="LSDAT_euk"/>
    <property type="match status" value="1"/>
</dbReference>
<dbReference type="RefSeq" id="XP_026740425.1">
    <property type="nucleotide sequence ID" value="XM_026884624.1"/>
</dbReference>
<dbReference type="PANTHER" id="PTHR13800">
    <property type="entry name" value="TRANSIENT RECEPTOR POTENTIAL CATION CHANNEL, SUBFAMILY M, MEMBER 6"/>
    <property type="match status" value="1"/>
</dbReference>
<feature type="compositionally biased region" description="Acidic residues" evidence="8">
    <location>
        <begin position="1311"/>
        <end position="1323"/>
    </location>
</feature>
<keyword evidence="2" id="KW-0813">Transport</keyword>
<keyword evidence="14" id="KW-1185">Reference proteome</keyword>
<keyword evidence="6 9" id="KW-0472">Membrane</keyword>
<dbReference type="Pfam" id="PF25508">
    <property type="entry name" value="TRPM2"/>
    <property type="match status" value="1"/>
</dbReference>
<dbReference type="InterPro" id="IPR041491">
    <property type="entry name" value="TRPM_SLOG"/>
</dbReference>
<evidence type="ECO:0000256" key="1">
    <source>
        <dbReference type="ARBA" id="ARBA00004141"/>
    </source>
</evidence>
<sequence length="1752" mass="196867">MSIQKCLLDNSSRMIKAMSTAKSSTSEVKMKTTRSWIESTFQKRECKYFVPSAKDEHVCWCGLSKTAHGSSTQTANPGEAWVPARHTQSAPTDAYGTVEFQGGPHPTKAQYVRLSHDTRPELIVQLLTREWALDRPKLLITIQGGKANFDLQPKLKKVLRKGLLKAAKTTGAWIFTGGTNTGVTRQVGDALQLERSQRAGRVVSIGIAPWGIVEGANELIGRGRDVPYHAIASPRSKLAVLNNRHAYFLLVDNGSVGRYGAEIVLRRKLEKYIAAQKLHPYTHSSTPVVCLVIEGGTNTVRAVLEYVTDTPPVPVVVCDGSGRAADLIAFVHKYASETGEQTVLESMRDYLISTIQKTFEVGLQQAELLYGELLQCTRKKNLITVFRIQERAEGGEVQELDQVILTALFRAQHLSPSEQLSLALTWNRVDIARSEIFVYGQEWPPGALDEAMMQALEHDRIDFVKLLLENGVSMRKFLTIPRLEELYNTKSGPSNTLRYILRDVRPHLPRGYVYTLHDIGLVINKLMGGAYRCYYTRRKFRPIYAKVMNKSVNVHRNSASFTRHNAGGLSLITGFMPVTTEMALFDYPFNELLMWAVLTKRHQMALLMWTHGEEALAKSLVACKLYKAMAHEAAEDDMETEVYEELRHYGKEFENKALELLDYCYRQDDDQAQQLLTCELQNWSGQTCLSLAVAANHRALLAHPCSQIILADLWMGGLRTRKNTNLKVILSLLCPLYILQLEFKSKEELQLMPQTEEEHLENESIEDDRSTKDPTDAEQALIGSGAECETRVDQNGKVGKIGWEPSYRELPEPHSPEDKMMRPLRLKKKIYEFFTAPITKFWADSIAYILFLLMFTYTVLVKMDPTPSWPEIYSICYILTFLCEKIREIITSEPVAIRHKFSVWAWNLWNTYDAGFIIFFLVGLTLRLRAVSMDVGRVIYCVDIIYWYLRILNILGVNKYLGPLVTMMGKMVKNMIYFVVLLLVVLMSFGVARQAILYPDEEASWHLIREIFFQPYFMLYGEVFAPEIDPKCGKNPGEPKCVTGRWITPVVMTIYLLVANILLINLLIAVFNNIFNEVNEVSHQVWMFQRFTVVMEYERKPVLPPPLITLCHIYAIGKWVTRNVSHKRFQYDNGLKLFLEKEDMERLYDFEEECVEGYFREQEVKLSNSIEERVRNTTDRVEHITTKMEDLNQKANCQIQSVQSVEFRLRKLEDVAEQTMNHLAVIHRFMATHPSLVNRGSTDTLGPPPPTFQAGAARLRTASDRSEVTIPVQSPVDIAPSASWVAMCDVRQVLSDSDTGAARFAVRPVQEEDERSQPSDDEMPQSGPEAVVEKEPEADSISTSSGEGHAAAGPNVTVLIKTQPPITPARQRSSDSNRTEPSDEKKDTFASRLVASSNDDAFLPEVREMPTDLQSLRPRTTSAGTRRTANTRRRSEGGNDCGMGGHYSAQHLAPRRQHSQTHSEPDNSAVDAGSVHNSVTGTIFYPGRQSGWEATGGATGIPSGRSRVGGAPRSLLLAMHEYTSITDELETVYGLFSPPHTPRTPITSRLLSPARAASPSVRRRHASEMSNPEFALFMEKEHLRGAEEDDYIIMENLIQRRLEMGGLDRYEEEEGGEGGEGEVSGISISVCVNSGAGEPGPPQTSSLLTVDRRLPHQRHSLRRSSAIDSRELPSPLQPLLDDEACGEVLLPVPRQPSGETNASSDMSLSHMVSESLPPRPSIVLDSSQLPRQRSAEREPPAAPAPARPETMC</sequence>
<dbReference type="Pfam" id="PF16519">
    <property type="entry name" value="TRPM_tetra"/>
    <property type="match status" value="1"/>
</dbReference>
<feature type="region of interest" description="Disordered" evidence="8">
    <location>
        <begin position="1657"/>
        <end position="1752"/>
    </location>
</feature>
<proteinExistence type="predicted"/>
<feature type="compositionally biased region" description="Low complexity" evidence="8">
    <location>
        <begin position="1417"/>
        <end position="1428"/>
    </location>
</feature>
<dbReference type="InterPro" id="IPR037162">
    <property type="entry name" value="TRPM_tetra_sf"/>
</dbReference>
<evidence type="ECO:0000256" key="8">
    <source>
        <dbReference type="SAM" id="MobiDB-lite"/>
    </source>
</evidence>
<evidence type="ECO:0000259" key="12">
    <source>
        <dbReference type="Pfam" id="PF18139"/>
    </source>
</evidence>
<evidence type="ECO:0000256" key="6">
    <source>
        <dbReference type="ARBA" id="ARBA00023136"/>
    </source>
</evidence>
<keyword evidence="7" id="KW-0407">Ion channel</keyword>
<feature type="transmembrane region" description="Helical" evidence="9">
    <location>
        <begin position="938"/>
        <end position="955"/>
    </location>
</feature>
<keyword evidence="3 9" id="KW-0812">Transmembrane</keyword>
<dbReference type="GO" id="GO:0005261">
    <property type="term" value="F:monoatomic cation channel activity"/>
    <property type="evidence" value="ECO:0007669"/>
    <property type="project" value="TreeGrafter"/>
</dbReference>
<dbReference type="GeneID" id="113502870"/>
<keyword evidence="15" id="KW-0675">Receptor</keyword>
<feature type="region of interest" description="Disordered" evidence="8">
    <location>
        <begin position="754"/>
        <end position="779"/>
    </location>
</feature>
<evidence type="ECO:0000256" key="4">
    <source>
        <dbReference type="ARBA" id="ARBA00022989"/>
    </source>
</evidence>